<dbReference type="SUPFAM" id="SSF47384">
    <property type="entry name" value="Homodimeric domain of signal transducing histidine kinase"/>
    <property type="match status" value="1"/>
</dbReference>
<evidence type="ECO:0000256" key="9">
    <source>
        <dbReference type="ARBA" id="ARBA00022840"/>
    </source>
</evidence>
<dbReference type="SMART" id="SM00387">
    <property type="entry name" value="HATPase_c"/>
    <property type="match status" value="1"/>
</dbReference>
<dbReference type="SUPFAM" id="SSF52172">
    <property type="entry name" value="CheY-like"/>
    <property type="match status" value="1"/>
</dbReference>
<dbReference type="InterPro" id="IPR008207">
    <property type="entry name" value="Sig_transdc_His_kin_Hpt_dom"/>
</dbReference>
<evidence type="ECO:0000313" key="21">
    <source>
        <dbReference type="Proteomes" id="UP000192923"/>
    </source>
</evidence>
<dbReference type="InterPro" id="IPR036641">
    <property type="entry name" value="HPT_dom_sf"/>
</dbReference>
<dbReference type="EMBL" id="FXAM01000001">
    <property type="protein sequence ID" value="SMF95578.1"/>
    <property type="molecule type" value="Genomic_DNA"/>
</dbReference>
<dbReference type="GO" id="GO:0000155">
    <property type="term" value="F:phosphorelay sensor kinase activity"/>
    <property type="evidence" value="ECO:0007669"/>
    <property type="project" value="InterPro"/>
</dbReference>
<dbReference type="InterPro" id="IPR005467">
    <property type="entry name" value="His_kinase_dom"/>
</dbReference>
<dbReference type="Pfam" id="PF00512">
    <property type="entry name" value="HisKA"/>
    <property type="match status" value="1"/>
</dbReference>
<dbReference type="CDD" id="cd00082">
    <property type="entry name" value="HisKA"/>
    <property type="match status" value="1"/>
</dbReference>
<evidence type="ECO:0000256" key="7">
    <source>
        <dbReference type="ARBA" id="ARBA00022741"/>
    </source>
</evidence>
<dbReference type="Gene3D" id="3.40.50.2300">
    <property type="match status" value="1"/>
</dbReference>
<name>A0A1Y6CY48_9GAMM</name>
<evidence type="ECO:0000256" key="1">
    <source>
        <dbReference type="ARBA" id="ARBA00000085"/>
    </source>
</evidence>
<evidence type="ECO:0000256" key="16">
    <source>
        <dbReference type="SAM" id="Phobius"/>
    </source>
</evidence>
<organism evidence="20 21">
    <name type="scientific">Methylomagnum ishizawai</name>
    <dbReference type="NCBI Taxonomy" id="1760988"/>
    <lineage>
        <taxon>Bacteria</taxon>
        <taxon>Pseudomonadati</taxon>
        <taxon>Pseudomonadota</taxon>
        <taxon>Gammaproteobacteria</taxon>
        <taxon>Methylococcales</taxon>
        <taxon>Methylococcaceae</taxon>
        <taxon>Methylomagnum</taxon>
    </lineage>
</organism>
<dbReference type="PANTHER" id="PTHR45339:SF5">
    <property type="entry name" value="HISTIDINE KINASE"/>
    <property type="match status" value="1"/>
</dbReference>
<dbReference type="AlphaFoldDB" id="A0A1Y6CY48"/>
<gene>
    <name evidence="20" type="ORF">SAMN02949497_2943</name>
</gene>
<dbReference type="FunFam" id="1.10.287.130:FF:000004">
    <property type="entry name" value="Ethylene receptor 1"/>
    <property type="match status" value="1"/>
</dbReference>
<dbReference type="PROSITE" id="PS50894">
    <property type="entry name" value="HPT"/>
    <property type="match status" value="1"/>
</dbReference>
<dbReference type="InterPro" id="IPR004358">
    <property type="entry name" value="Sig_transdc_His_kin-like_C"/>
</dbReference>
<protein>
    <recommendedName>
        <fullName evidence="3">histidine kinase</fullName>
        <ecNumber evidence="3">2.7.13.3</ecNumber>
    </recommendedName>
</protein>
<dbReference type="InterPro" id="IPR036097">
    <property type="entry name" value="HisK_dim/P_sf"/>
</dbReference>
<feature type="modified residue" description="4-aspartylphosphate" evidence="14">
    <location>
        <position position="522"/>
    </location>
</feature>
<keyword evidence="10 16" id="KW-1133">Transmembrane helix</keyword>
<keyword evidence="21" id="KW-1185">Reference proteome</keyword>
<dbReference type="Gene3D" id="1.20.120.160">
    <property type="entry name" value="HPT domain"/>
    <property type="match status" value="1"/>
</dbReference>
<keyword evidence="5" id="KW-0808">Transferase</keyword>
<dbReference type="Pfam" id="PF01627">
    <property type="entry name" value="Hpt"/>
    <property type="match status" value="1"/>
</dbReference>
<dbReference type="Gene3D" id="1.10.287.130">
    <property type="match status" value="1"/>
</dbReference>
<keyword evidence="4 14" id="KW-0597">Phosphoprotein</keyword>
<keyword evidence="8 20" id="KW-0418">Kinase</keyword>
<comment type="subcellular location">
    <subcellularLocation>
        <location evidence="2">Membrane</location>
    </subcellularLocation>
</comment>
<dbReference type="SUPFAM" id="SSF47226">
    <property type="entry name" value="Histidine-containing phosphotransfer domain, HPT domain"/>
    <property type="match status" value="1"/>
</dbReference>
<dbReference type="SUPFAM" id="SSF55874">
    <property type="entry name" value="ATPase domain of HSP90 chaperone/DNA topoisomerase II/histidine kinase"/>
    <property type="match status" value="1"/>
</dbReference>
<dbReference type="RefSeq" id="WP_085213918.1">
    <property type="nucleotide sequence ID" value="NZ_FXAM01000001.1"/>
</dbReference>
<evidence type="ECO:0000259" key="18">
    <source>
        <dbReference type="PROSITE" id="PS50110"/>
    </source>
</evidence>
<proteinExistence type="predicted"/>
<dbReference type="InterPro" id="IPR036890">
    <property type="entry name" value="HATPase_C_sf"/>
</dbReference>
<dbReference type="EC" id="2.7.13.3" evidence="3"/>
<evidence type="ECO:0000256" key="15">
    <source>
        <dbReference type="SAM" id="Coils"/>
    </source>
</evidence>
<dbReference type="GO" id="GO:0005886">
    <property type="term" value="C:plasma membrane"/>
    <property type="evidence" value="ECO:0007669"/>
    <property type="project" value="UniProtKB-SubCell"/>
</dbReference>
<dbReference type="GO" id="GO:0005524">
    <property type="term" value="F:ATP binding"/>
    <property type="evidence" value="ECO:0007669"/>
    <property type="project" value="UniProtKB-KW"/>
</dbReference>
<dbReference type="InterPro" id="IPR001789">
    <property type="entry name" value="Sig_transdc_resp-reg_receiver"/>
</dbReference>
<evidence type="ECO:0000256" key="13">
    <source>
        <dbReference type="PROSITE-ProRule" id="PRU00110"/>
    </source>
</evidence>
<reference evidence="20 21" key="1">
    <citation type="submission" date="2016-12" db="EMBL/GenBank/DDBJ databases">
        <authorList>
            <person name="Song W.-J."/>
            <person name="Kurnit D.M."/>
        </authorList>
    </citation>
    <scope>NUCLEOTIDE SEQUENCE [LARGE SCALE GENOMIC DNA]</scope>
    <source>
        <strain evidence="20 21">175</strain>
    </source>
</reference>
<evidence type="ECO:0000256" key="5">
    <source>
        <dbReference type="ARBA" id="ARBA00022679"/>
    </source>
</evidence>
<keyword evidence="12 16" id="KW-0472">Membrane</keyword>
<keyword evidence="15" id="KW-0175">Coiled coil</keyword>
<dbReference type="PANTHER" id="PTHR45339">
    <property type="entry name" value="HYBRID SIGNAL TRANSDUCTION HISTIDINE KINASE J"/>
    <property type="match status" value="1"/>
</dbReference>
<dbReference type="STRING" id="1760988.SAMN02949497_2943"/>
<dbReference type="SMART" id="SM00388">
    <property type="entry name" value="HisKA"/>
    <property type="match status" value="1"/>
</dbReference>
<dbReference type="InterPro" id="IPR011006">
    <property type="entry name" value="CheY-like_superfamily"/>
</dbReference>
<evidence type="ECO:0000256" key="14">
    <source>
        <dbReference type="PROSITE-ProRule" id="PRU00169"/>
    </source>
</evidence>
<evidence type="ECO:0000313" key="20">
    <source>
        <dbReference type="EMBL" id="SMF95578.1"/>
    </source>
</evidence>
<dbReference type="Pfam" id="PF00072">
    <property type="entry name" value="Response_reg"/>
    <property type="match status" value="1"/>
</dbReference>
<feature type="transmembrane region" description="Helical" evidence="16">
    <location>
        <begin position="9"/>
        <end position="30"/>
    </location>
</feature>
<dbReference type="Proteomes" id="UP000192923">
    <property type="component" value="Unassembled WGS sequence"/>
</dbReference>
<dbReference type="InterPro" id="IPR003594">
    <property type="entry name" value="HATPase_dom"/>
</dbReference>
<dbReference type="FunFam" id="3.30.565.10:FF:000010">
    <property type="entry name" value="Sensor histidine kinase RcsC"/>
    <property type="match status" value="1"/>
</dbReference>
<comment type="catalytic activity">
    <reaction evidence="1">
        <text>ATP + protein L-histidine = ADP + protein N-phospho-L-histidine.</text>
        <dbReference type="EC" id="2.7.13.3"/>
    </reaction>
</comment>
<dbReference type="SMART" id="SM00448">
    <property type="entry name" value="REC"/>
    <property type="match status" value="1"/>
</dbReference>
<evidence type="ECO:0000256" key="10">
    <source>
        <dbReference type="ARBA" id="ARBA00022989"/>
    </source>
</evidence>
<evidence type="ECO:0000256" key="12">
    <source>
        <dbReference type="ARBA" id="ARBA00023136"/>
    </source>
</evidence>
<dbReference type="InterPro" id="IPR003661">
    <property type="entry name" value="HisK_dim/P_dom"/>
</dbReference>
<dbReference type="PROSITE" id="PS50109">
    <property type="entry name" value="HIS_KIN"/>
    <property type="match status" value="1"/>
</dbReference>
<dbReference type="OrthoDB" id="5570135at2"/>
<sequence length="731" mass="79775">MRFELRIHIGVKLCGVAVGWALAAILAHRFGREGDWALLGLGGWASILLLTTLALVRTGPGSDRVPARRGGPGLPSLRARLDALEARNEELERACRQAETRAQVKTRFLAQMSHEMRTPMNGIIGFADLLAKTPLAEYQLEKLGLIERSAKNLLEIVNEILDLARIEAEQFGLKPEWFPLRPYLEDTVALISARAKVSIVLCVEPSVPELFHGDPIRLQQVVANLLGNAVKFTHAGRIVVRARRLRRADPRLLFSVSDTGRGIAAEHLDHLFAPFSQVDGYASNGERGSGLGLNIARAIVERMGGTIGVVSRPGKGSTFWFTHPLAAGEVRGKPGFPGFKLALIDPDPLSRKALRYQLQSVGATGYGFASLEEFDQSYQAGAHGVLVLINAAAKSQPLLLRGIERVRAAGGRPVLILPYSSRRVREYCRARHLPCLGYPVRSDALSELLAESPAPPKVAAHFDGMSTLLVGRQCLVVDDNEINRRLLEARLTRLGARVVEASNGTKALVRLRTRAFDLVFMDLRMPGMSGLQLLRELLLGEFSPNHGTPFVAVTAHLDEEERIAIVQAGFADVLLKPVLDGPLLAVLGKYLKIGPVPSARAGTEPLADCAAVFLEKTGGDRPLAQSLARKLVKELQEQSQEIQRALRGGDFTKLRESAHRINGSASFCGLGGIRSSADALERAVLQSAHTPNLDLKAQRLDQEINRFLEERDQLFTALDEADADVPLRLLD</sequence>
<feature type="modified residue" description="Phosphohistidine" evidence="13">
    <location>
        <position position="659"/>
    </location>
</feature>
<dbReference type="Pfam" id="PF02518">
    <property type="entry name" value="HATPase_c"/>
    <property type="match status" value="1"/>
</dbReference>
<feature type="domain" description="HPt" evidence="19">
    <location>
        <begin position="620"/>
        <end position="721"/>
    </location>
</feature>
<dbReference type="CDD" id="cd00088">
    <property type="entry name" value="HPT"/>
    <property type="match status" value="1"/>
</dbReference>
<feature type="domain" description="Histidine kinase" evidence="17">
    <location>
        <begin position="111"/>
        <end position="327"/>
    </location>
</feature>
<keyword evidence="9" id="KW-0067">ATP-binding</keyword>
<keyword evidence="11" id="KW-0902">Two-component regulatory system</keyword>
<evidence type="ECO:0000256" key="6">
    <source>
        <dbReference type="ARBA" id="ARBA00022692"/>
    </source>
</evidence>
<dbReference type="PROSITE" id="PS50110">
    <property type="entry name" value="RESPONSE_REGULATORY"/>
    <property type="match status" value="1"/>
</dbReference>
<evidence type="ECO:0000256" key="4">
    <source>
        <dbReference type="ARBA" id="ARBA00022553"/>
    </source>
</evidence>
<feature type="coiled-coil region" evidence="15">
    <location>
        <begin position="74"/>
        <end position="101"/>
    </location>
</feature>
<feature type="domain" description="Response regulatory" evidence="18">
    <location>
        <begin position="473"/>
        <end position="591"/>
    </location>
</feature>
<accession>A0A1Y6CY48</accession>
<dbReference type="SMART" id="SM00073">
    <property type="entry name" value="HPT"/>
    <property type="match status" value="1"/>
</dbReference>
<dbReference type="Gene3D" id="3.30.565.10">
    <property type="entry name" value="Histidine kinase-like ATPase, C-terminal domain"/>
    <property type="match status" value="1"/>
</dbReference>
<evidence type="ECO:0000256" key="11">
    <source>
        <dbReference type="ARBA" id="ARBA00023012"/>
    </source>
</evidence>
<evidence type="ECO:0000256" key="3">
    <source>
        <dbReference type="ARBA" id="ARBA00012438"/>
    </source>
</evidence>
<evidence type="ECO:0000259" key="19">
    <source>
        <dbReference type="PROSITE" id="PS50894"/>
    </source>
</evidence>
<keyword evidence="7" id="KW-0547">Nucleotide-binding</keyword>
<keyword evidence="6 16" id="KW-0812">Transmembrane</keyword>
<dbReference type="PRINTS" id="PR00344">
    <property type="entry name" value="BCTRLSENSOR"/>
</dbReference>
<evidence type="ECO:0000256" key="2">
    <source>
        <dbReference type="ARBA" id="ARBA00004370"/>
    </source>
</evidence>
<evidence type="ECO:0000259" key="17">
    <source>
        <dbReference type="PROSITE" id="PS50109"/>
    </source>
</evidence>
<dbReference type="CDD" id="cd17546">
    <property type="entry name" value="REC_hyHK_CKI1_RcsC-like"/>
    <property type="match status" value="1"/>
</dbReference>
<evidence type="ECO:0000256" key="8">
    <source>
        <dbReference type="ARBA" id="ARBA00022777"/>
    </source>
</evidence>
<feature type="transmembrane region" description="Helical" evidence="16">
    <location>
        <begin position="36"/>
        <end position="56"/>
    </location>
</feature>
<dbReference type="CDD" id="cd16922">
    <property type="entry name" value="HATPase_EvgS-ArcB-TorS-like"/>
    <property type="match status" value="1"/>
</dbReference>